<name>A0A2T9Y8J9_9FUNG</name>
<keyword evidence="3" id="KW-0809">Transit peptide</keyword>
<dbReference type="PANTHER" id="PTHR13126:SF0">
    <property type="entry name" value="ATP SYNTHASE MITOCHONDRIAL F1 COMPLEX ASSEMBLY FACTOR 1"/>
    <property type="match status" value="1"/>
</dbReference>
<organism evidence="6 7">
    <name type="scientific">Furculomyces boomerangus</name>
    <dbReference type="NCBI Taxonomy" id="61424"/>
    <lineage>
        <taxon>Eukaryota</taxon>
        <taxon>Fungi</taxon>
        <taxon>Fungi incertae sedis</taxon>
        <taxon>Zoopagomycota</taxon>
        <taxon>Kickxellomycotina</taxon>
        <taxon>Harpellomycetes</taxon>
        <taxon>Harpellales</taxon>
        <taxon>Harpellaceae</taxon>
        <taxon>Furculomyces</taxon>
    </lineage>
</organism>
<sequence>MIRRSWIKLAFSNQNFFKFPQSQSRDFAFQSQFVDLLGKPTMFLRVGNGSGVLGNRMSSLSTNYALKYREKLLKKAKEEGYESIEEMQLAYAKKKKEEELIKNKKAEEMIKNKKKLQEPVQKPIVKKESEKEDSNYYFSDEDSVVEKVDSQYKNASRNNLPPNVKSLDQIMKLNLLEDKSAEEIGAIWTTYHSSENKNKNTIWLSAVIPSSSYKNIIQNGKQYPIFLLPLPREQGIEFFIVQFDFHQTYFTPLIEYQTKREAARPYLSLVHYTDFIDSKQIVLMRGEITSNGTSGSSENLYISPELAQLLILLMQRFYINPSDQRKKLLESFTKNPSEFNYNDLIESANSLE</sequence>
<dbReference type="GO" id="GO:0033615">
    <property type="term" value="P:mitochondrial proton-transporting ATP synthase complex assembly"/>
    <property type="evidence" value="ECO:0007669"/>
    <property type="project" value="TreeGrafter"/>
</dbReference>
<comment type="subcellular location">
    <subcellularLocation>
        <location evidence="1">Mitochondrion</location>
    </subcellularLocation>
</comment>
<dbReference type="OrthoDB" id="16535at2759"/>
<keyword evidence="5" id="KW-0175">Coiled coil</keyword>
<evidence type="ECO:0000256" key="1">
    <source>
        <dbReference type="ARBA" id="ARBA00004173"/>
    </source>
</evidence>
<protein>
    <recommendedName>
        <fullName evidence="8">ATP11-domain-containing protein</fullName>
    </recommendedName>
</protein>
<comment type="similarity">
    <text evidence="2">Belongs to the ATP11 family.</text>
</comment>
<evidence type="ECO:0000256" key="4">
    <source>
        <dbReference type="ARBA" id="ARBA00023128"/>
    </source>
</evidence>
<evidence type="ECO:0000256" key="5">
    <source>
        <dbReference type="SAM" id="Coils"/>
    </source>
</evidence>
<keyword evidence="7" id="KW-1185">Reference proteome</keyword>
<evidence type="ECO:0000313" key="6">
    <source>
        <dbReference type="EMBL" id="PVU88642.1"/>
    </source>
</evidence>
<evidence type="ECO:0000256" key="2">
    <source>
        <dbReference type="ARBA" id="ARBA00009116"/>
    </source>
</evidence>
<dbReference type="EMBL" id="MBFT01000607">
    <property type="protein sequence ID" value="PVU88642.1"/>
    <property type="molecule type" value="Genomic_DNA"/>
</dbReference>
<feature type="coiled-coil region" evidence="5">
    <location>
        <begin position="84"/>
        <end position="116"/>
    </location>
</feature>
<accession>A0A2T9Y8J9</accession>
<dbReference type="Pfam" id="PF06644">
    <property type="entry name" value="ATP11"/>
    <property type="match status" value="1"/>
</dbReference>
<evidence type="ECO:0008006" key="8">
    <source>
        <dbReference type="Google" id="ProtNLM"/>
    </source>
</evidence>
<keyword evidence="4" id="KW-0496">Mitochondrion</keyword>
<evidence type="ECO:0000256" key="3">
    <source>
        <dbReference type="ARBA" id="ARBA00022946"/>
    </source>
</evidence>
<reference evidence="6 7" key="1">
    <citation type="journal article" date="2018" name="MBio">
        <title>Comparative Genomics Reveals the Core Gene Toolbox for the Fungus-Insect Symbiosis.</title>
        <authorList>
            <person name="Wang Y."/>
            <person name="Stata M."/>
            <person name="Wang W."/>
            <person name="Stajich J.E."/>
            <person name="White M.M."/>
            <person name="Moncalvo J.M."/>
        </authorList>
    </citation>
    <scope>NUCLEOTIDE SEQUENCE [LARGE SCALE GENOMIC DNA]</scope>
    <source>
        <strain evidence="6 7">AUS-77-4</strain>
    </source>
</reference>
<proteinExistence type="inferred from homology"/>
<dbReference type="GO" id="GO:0005739">
    <property type="term" value="C:mitochondrion"/>
    <property type="evidence" value="ECO:0007669"/>
    <property type="project" value="UniProtKB-SubCell"/>
</dbReference>
<gene>
    <name evidence="6" type="ORF">BB559_005481</name>
</gene>
<dbReference type="InterPro" id="IPR010591">
    <property type="entry name" value="ATP11"/>
</dbReference>
<evidence type="ECO:0000313" key="7">
    <source>
        <dbReference type="Proteomes" id="UP000245699"/>
    </source>
</evidence>
<comment type="caution">
    <text evidence="6">The sequence shown here is derived from an EMBL/GenBank/DDBJ whole genome shotgun (WGS) entry which is preliminary data.</text>
</comment>
<dbReference type="STRING" id="61424.A0A2T9Y8J9"/>
<dbReference type="Proteomes" id="UP000245699">
    <property type="component" value="Unassembled WGS sequence"/>
</dbReference>
<dbReference type="AlphaFoldDB" id="A0A2T9Y8J9"/>
<dbReference type="PANTHER" id="PTHR13126">
    <property type="entry name" value="CHAPERONE ATP11"/>
    <property type="match status" value="1"/>
</dbReference>